<organism evidence="2 3">
    <name type="scientific">candidate division WOR-3 bacterium</name>
    <dbReference type="NCBI Taxonomy" id="2052148"/>
    <lineage>
        <taxon>Bacteria</taxon>
        <taxon>Bacteria division WOR-3</taxon>
    </lineage>
</organism>
<accession>A0A660SL15</accession>
<dbReference type="Proteomes" id="UP000268469">
    <property type="component" value="Unassembled WGS sequence"/>
</dbReference>
<dbReference type="Gene3D" id="3.30.1330.130">
    <property type="match status" value="1"/>
</dbReference>
<evidence type="ECO:0000313" key="3">
    <source>
        <dbReference type="Proteomes" id="UP000268469"/>
    </source>
</evidence>
<evidence type="ECO:0000259" key="1">
    <source>
        <dbReference type="Pfam" id="PF02663"/>
    </source>
</evidence>
<dbReference type="SUPFAM" id="SSF143555">
    <property type="entry name" value="FwdE-like"/>
    <property type="match status" value="1"/>
</dbReference>
<dbReference type="Pfam" id="PF02663">
    <property type="entry name" value="FmdE"/>
    <property type="match status" value="1"/>
</dbReference>
<evidence type="ECO:0000313" key="2">
    <source>
        <dbReference type="EMBL" id="RKX70796.1"/>
    </source>
</evidence>
<dbReference type="AlphaFoldDB" id="A0A660SL15"/>
<dbReference type="InterPro" id="IPR003814">
    <property type="entry name" value="FmdEsu_dom"/>
</dbReference>
<comment type="caution">
    <text evidence="2">The sequence shown here is derived from an EMBL/GenBank/DDBJ whole genome shotgun (WGS) entry which is preliminary data.</text>
</comment>
<dbReference type="EMBL" id="QNBE01000027">
    <property type="protein sequence ID" value="RKX70796.1"/>
    <property type="molecule type" value="Genomic_DNA"/>
</dbReference>
<sequence>MGFSKMKIAVVVMTLILGVTIAWGEDVLTPISVYDGENLLHISIEDVGKYHGDICPCLIVGFRAIQLAVSQLWEDEIPRREDFKIISAFPGQGSQDAFEFITRAKTRGDFKLGLPEGTDIANISKDNWVFIIARKPTKERIKIWLKEEVFPGGPERYFDLRKKVKFEKTATAEEKERFESAKEKLKRRLLSWPIDKLFGFKKERWR</sequence>
<gene>
    <name evidence="2" type="ORF">DRP53_03795</name>
</gene>
<protein>
    <recommendedName>
        <fullName evidence="1">Formylmethanofuran dehydrogenase subunit E domain-containing protein</fullName>
    </recommendedName>
</protein>
<reference evidence="2 3" key="1">
    <citation type="submission" date="2018-06" db="EMBL/GenBank/DDBJ databases">
        <title>Extensive metabolic versatility and redundancy in microbially diverse, dynamic hydrothermal sediments.</title>
        <authorList>
            <person name="Dombrowski N."/>
            <person name="Teske A."/>
            <person name="Baker B.J."/>
        </authorList>
    </citation>
    <scope>NUCLEOTIDE SEQUENCE [LARGE SCALE GENOMIC DNA]</scope>
    <source>
        <strain evidence="2">B36_G15</strain>
    </source>
</reference>
<proteinExistence type="predicted"/>
<name>A0A660SL15_UNCW3</name>
<feature type="domain" description="Formylmethanofuran dehydrogenase subunit E" evidence="1">
    <location>
        <begin position="51"/>
        <end position="198"/>
    </location>
</feature>